<proteinExistence type="predicted"/>
<evidence type="ECO:0000313" key="1">
    <source>
        <dbReference type="EMBL" id="POP53085.1"/>
    </source>
</evidence>
<gene>
    <name evidence="1" type="ORF">C0068_08315</name>
</gene>
<protein>
    <recommendedName>
        <fullName evidence="3">Transcriptional regulator</fullName>
    </recommendedName>
</protein>
<accession>A0A2S4HGG1</accession>
<dbReference type="RefSeq" id="WP_103684027.1">
    <property type="nucleotide sequence ID" value="NZ_PQGG01000019.1"/>
</dbReference>
<reference evidence="1" key="1">
    <citation type="submission" date="2018-01" db="EMBL/GenBank/DDBJ databases">
        <authorList>
            <person name="Yu X.-D."/>
        </authorList>
    </citation>
    <scope>NUCLEOTIDE SEQUENCE</scope>
    <source>
        <strain evidence="1">ZX-21</strain>
    </source>
</reference>
<dbReference type="Proteomes" id="UP000237222">
    <property type="component" value="Unassembled WGS sequence"/>
</dbReference>
<name>A0A2S4HGG1_9GAMM</name>
<evidence type="ECO:0000313" key="2">
    <source>
        <dbReference type="Proteomes" id="UP000237222"/>
    </source>
</evidence>
<dbReference type="EMBL" id="PQGG01000019">
    <property type="protein sequence ID" value="POP53085.1"/>
    <property type="molecule type" value="Genomic_DNA"/>
</dbReference>
<sequence length="93" mass="10290">MSAVLQVDCAAKLVTPMERKVFKILGRYGADGATIFEIRKALSGDVMAGTVRNCLVGLIRKGVVLQDTFTSDRDRMARDVDHCDVYRLKRDAA</sequence>
<organism evidence="1 2">
    <name type="scientific">Zhongshania marina</name>
    <dbReference type="NCBI Taxonomy" id="2304603"/>
    <lineage>
        <taxon>Bacteria</taxon>
        <taxon>Pseudomonadati</taxon>
        <taxon>Pseudomonadota</taxon>
        <taxon>Gammaproteobacteria</taxon>
        <taxon>Cellvibrionales</taxon>
        <taxon>Spongiibacteraceae</taxon>
        <taxon>Zhongshania</taxon>
    </lineage>
</organism>
<dbReference type="AlphaFoldDB" id="A0A2S4HGG1"/>
<evidence type="ECO:0008006" key="3">
    <source>
        <dbReference type="Google" id="ProtNLM"/>
    </source>
</evidence>
<comment type="caution">
    <text evidence="1">The sequence shown here is derived from an EMBL/GenBank/DDBJ whole genome shotgun (WGS) entry which is preliminary data.</text>
</comment>